<reference evidence="1 3" key="1">
    <citation type="journal article" date="2014" name="Agronomy (Basel)">
        <title>A Draft Genome Sequence for Ensete ventricosum, the Drought-Tolerant Tree Against Hunger.</title>
        <authorList>
            <person name="Harrison J."/>
            <person name="Moore K.A."/>
            <person name="Paszkiewicz K."/>
            <person name="Jones T."/>
            <person name="Grant M."/>
            <person name="Ambacheew D."/>
            <person name="Muzemil S."/>
            <person name="Studholme D.J."/>
        </authorList>
    </citation>
    <scope>NUCLEOTIDE SEQUENCE [LARGE SCALE GENOMIC DNA]</scope>
</reference>
<dbReference type="AlphaFoldDB" id="A0A426XFS0"/>
<reference evidence="1" key="3">
    <citation type="submission" date="2018-09" db="EMBL/GenBank/DDBJ databases">
        <authorList>
            <person name="Harrison J."/>
            <person name="Moore K.A."/>
            <person name="Paszkiewicz K."/>
            <person name="Jones T."/>
            <person name="Grant M."/>
            <person name="Ambacheew D."/>
            <person name="Muzemil S."/>
            <person name="Studholme D."/>
        </authorList>
    </citation>
    <scope>NUCLEOTIDE SEQUENCE</scope>
</reference>
<sequence>MTHPRGAPPHTFKHNRVEAQLYLGDLFPSNIAATFYPSIKPFACWAPPLTSCRGGRKERRRNNHYAA</sequence>
<dbReference type="Proteomes" id="UP000290560">
    <property type="component" value="Unassembled WGS sequence"/>
</dbReference>
<evidence type="ECO:0000313" key="1">
    <source>
        <dbReference type="EMBL" id="RRT38337.1"/>
    </source>
</evidence>
<dbReference type="EMBL" id="KV876707">
    <property type="protein sequence ID" value="RZR75336.1"/>
    <property type="molecule type" value="Genomic_DNA"/>
</dbReference>
<dbReference type="EMBL" id="AMZH03021302">
    <property type="protein sequence ID" value="RRT38337.1"/>
    <property type="molecule type" value="Genomic_DNA"/>
</dbReference>
<gene>
    <name evidence="1" type="ORF">B296_00056132</name>
    <name evidence="2" type="ORF">BHM03_00055083</name>
</gene>
<proteinExistence type="predicted"/>
<organism evidence="1 3">
    <name type="scientific">Ensete ventricosum</name>
    <name type="common">Abyssinian banana</name>
    <name type="synonym">Musa ensete</name>
    <dbReference type="NCBI Taxonomy" id="4639"/>
    <lineage>
        <taxon>Eukaryota</taxon>
        <taxon>Viridiplantae</taxon>
        <taxon>Streptophyta</taxon>
        <taxon>Embryophyta</taxon>
        <taxon>Tracheophyta</taxon>
        <taxon>Spermatophyta</taxon>
        <taxon>Magnoliopsida</taxon>
        <taxon>Liliopsida</taxon>
        <taxon>Zingiberales</taxon>
        <taxon>Musaceae</taxon>
        <taxon>Ensete</taxon>
    </lineage>
</organism>
<accession>A0A426XFS0</accession>
<protein>
    <submittedName>
        <fullName evidence="1">Uncharacterized protein</fullName>
    </submittedName>
</protein>
<name>A0A426XFS0_ENSVE</name>
<dbReference type="Proteomes" id="UP000287651">
    <property type="component" value="Unassembled WGS sequence"/>
</dbReference>
<reference evidence="2" key="2">
    <citation type="journal article" date="2018" name="Data Brief">
        <title>Genome sequence data from 17 accessions of Ensete ventricosum, a staple food crop for millions in Ethiopia.</title>
        <authorList>
            <person name="Yemataw Z."/>
            <person name="Muzemil S."/>
            <person name="Ambachew D."/>
            <person name="Tripathi L."/>
            <person name="Tesfaye K."/>
            <person name="Chala A."/>
            <person name="Farbos A."/>
            <person name="O'Neill P."/>
            <person name="Moore K."/>
            <person name="Grant M."/>
            <person name="Studholme D.J."/>
        </authorList>
    </citation>
    <scope>NUCLEOTIDE SEQUENCE [LARGE SCALE GENOMIC DNA]</scope>
    <source>
        <tissue evidence="2">Leaf</tissue>
    </source>
</reference>
<evidence type="ECO:0000313" key="3">
    <source>
        <dbReference type="Proteomes" id="UP000287651"/>
    </source>
</evidence>
<evidence type="ECO:0000313" key="2">
    <source>
        <dbReference type="EMBL" id="RZR75336.1"/>
    </source>
</evidence>